<evidence type="ECO:0000313" key="2">
    <source>
        <dbReference type="Proteomes" id="UP000307720"/>
    </source>
</evidence>
<sequence>MLLKTFVAAGVWLAALQISDITAWGFRRALGRKETDPVVKKIRWGLAGLLVLAAVLAFYRSAPEIKNWILYGFGKAAPEQPRMLKIVRMAVIYLAVFKFGDLTAKSHEWLCRKTDVPITPEYRTHNKMMRWGTTAALLIFVSVIASLGFFGILFAMVGLAILVLFLK</sequence>
<protein>
    <submittedName>
        <fullName evidence="1">Uncharacterized protein</fullName>
    </submittedName>
</protein>
<dbReference type="EMBL" id="SRZB01000040">
    <property type="protein sequence ID" value="TGX97053.1"/>
    <property type="molecule type" value="Genomic_DNA"/>
</dbReference>
<name>A0AC61QXP1_9FIRM</name>
<evidence type="ECO:0000313" key="1">
    <source>
        <dbReference type="EMBL" id="TGX97053.1"/>
    </source>
</evidence>
<accession>A0AC61QXP1</accession>
<gene>
    <name evidence="1" type="ORF">E5357_14155</name>
</gene>
<dbReference type="Proteomes" id="UP000307720">
    <property type="component" value="Unassembled WGS sequence"/>
</dbReference>
<keyword evidence="2" id="KW-1185">Reference proteome</keyword>
<proteinExistence type="predicted"/>
<organism evidence="1 2">
    <name type="scientific">Hominisplanchenecus murintestinalis</name>
    <dbReference type="NCBI Taxonomy" id="2941517"/>
    <lineage>
        <taxon>Bacteria</taxon>
        <taxon>Bacillati</taxon>
        <taxon>Bacillota</taxon>
        <taxon>Clostridia</taxon>
        <taxon>Lachnospirales</taxon>
        <taxon>Lachnospiraceae</taxon>
        <taxon>Hominisplanchenecus</taxon>
    </lineage>
</organism>
<comment type="caution">
    <text evidence="1">The sequence shown here is derived from an EMBL/GenBank/DDBJ whole genome shotgun (WGS) entry which is preliminary data.</text>
</comment>
<reference evidence="1" key="1">
    <citation type="submission" date="2019-04" db="EMBL/GenBank/DDBJ databases">
        <title>Microbes associate with the intestines of laboratory mice.</title>
        <authorList>
            <person name="Navarre W."/>
            <person name="Wong E."/>
            <person name="Huang K."/>
            <person name="Tropini C."/>
            <person name="Ng K."/>
            <person name="Yu B."/>
        </authorList>
    </citation>
    <scope>NUCLEOTIDE SEQUENCE</scope>
    <source>
        <strain evidence="1">NM72_1-8</strain>
    </source>
</reference>